<name>A0ABV6ITS2_9PROT</name>
<keyword evidence="4" id="KW-0472">Membrane</keyword>
<dbReference type="InterPro" id="IPR003594">
    <property type="entry name" value="HATPase_dom"/>
</dbReference>
<keyword evidence="6" id="KW-0547">Nucleotide-binding</keyword>
<dbReference type="CDD" id="cd12914">
    <property type="entry name" value="PDC1_DGC_like"/>
    <property type="match status" value="1"/>
</dbReference>
<sequence length="549" mass="58578">MKQETQTHVVRTVDLLREHALRALEAGDVLLTAVQQQTASMSWHDLASSRETARSLRVLNGAARWVSAIGIVEPAGHMVQLTAAPVESLRIDVSDRDYFRAHQGLGGLLLGNWVGETSAGRVDGTGIFPVSRARLRVDGTPDGGVLLVAFRTVDFATYYATVAEGSSDVVMLLRDDGAVLAHHPALYPEFGQKLSSTAPPMLALRRASETSVTHPLGDSLNLFGSDEVLYTARQIPGHPLSVMYGLHPSVPRTAWLQRLTSIGAIAGAAALLLLWLTWYVQRRAFGERDALAQARREAERREQAEAAMREGQRFELLGQLAAGVAHDFRNVVQAVQSGARLIQNAATRDPGRVHALAEMVSDAAGRGTELTQRMLGFARGGAGIAAGHEPTTMPALAVDTACSLIRAALGLKYQIQCKVDAGLPKLVRGNRAELEAALINLAINARDAMPDGGNVSIMADPEDDPTSLPPGRYARISVVDTGAGMDQLVLARATDPFFTTKPRGKGTGLGLATARTFVEEIGGRLFITSAPGEGTTVTLWLPAYADGAE</sequence>
<dbReference type="SMART" id="SM00387">
    <property type="entry name" value="HATPase_c"/>
    <property type="match status" value="1"/>
</dbReference>
<dbReference type="SUPFAM" id="SSF47384">
    <property type="entry name" value="Homodimeric domain of signal transducing histidine kinase"/>
    <property type="match status" value="1"/>
</dbReference>
<dbReference type="CDD" id="cd12915">
    <property type="entry name" value="PDC2_DGC_like"/>
    <property type="match status" value="1"/>
</dbReference>
<dbReference type="InterPro" id="IPR036097">
    <property type="entry name" value="HisK_dim/P_sf"/>
</dbReference>
<keyword evidence="7" id="KW-1185">Reference proteome</keyword>
<evidence type="ECO:0000256" key="2">
    <source>
        <dbReference type="ARBA" id="ARBA00012438"/>
    </source>
</evidence>
<dbReference type="GO" id="GO:0005524">
    <property type="term" value="F:ATP binding"/>
    <property type="evidence" value="ECO:0007669"/>
    <property type="project" value="UniProtKB-KW"/>
</dbReference>
<dbReference type="PANTHER" id="PTHR43065">
    <property type="entry name" value="SENSOR HISTIDINE KINASE"/>
    <property type="match status" value="1"/>
</dbReference>
<dbReference type="Gene3D" id="3.30.450.20">
    <property type="entry name" value="PAS domain"/>
    <property type="match status" value="2"/>
</dbReference>
<evidence type="ECO:0000256" key="1">
    <source>
        <dbReference type="ARBA" id="ARBA00000085"/>
    </source>
</evidence>
<dbReference type="Pfam" id="PF02518">
    <property type="entry name" value="HATPase_c"/>
    <property type="match status" value="1"/>
</dbReference>
<dbReference type="PANTHER" id="PTHR43065:SF49">
    <property type="entry name" value="HISTIDINE KINASE"/>
    <property type="match status" value="1"/>
</dbReference>
<keyword evidence="3" id="KW-0597">Phosphoprotein</keyword>
<dbReference type="InterPro" id="IPR005467">
    <property type="entry name" value="His_kinase_dom"/>
</dbReference>
<dbReference type="Proteomes" id="UP001589789">
    <property type="component" value="Unassembled WGS sequence"/>
</dbReference>
<feature type="domain" description="Histidine kinase" evidence="5">
    <location>
        <begin position="323"/>
        <end position="545"/>
    </location>
</feature>
<dbReference type="EMBL" id="JBHLVZ010000041">
    <property type="protein sequence ID" value="MFC0386831.1"/>
    <property type="molecule type" value="Genomic_DNA"/>
</dbReference>
<gene>
    <name evidence="6" type="ORF">ACFFIC_14935</name>
</gene>
<dbReference type="SMART" id="SM00388">
    <property type="entry name" value="HisKA"/>
    <property type="match status" value="1"/>
</dbReference>
<evidence type="ECO:0000256" key="4">
    <source>
        <dbReference type="SAM" id="Phobius"/>
    </source>
</evidence>
<dbReference type="EC" id="2.7.13.3" evidence="2"/>
<dbReference type="InterPro" id="IPR036890">
    <property type="entry name" value="HATPase_C_sf"/>
</dbReference>
<dbReference type="Gene3D" id="3.30.565.10">
    <property type="entry name" value="Histidine kinase-like ATPase, C-terminal domain"/>
    <property type="match status" value="1"/>
</dbReference>
<dbReference type="SUPFAM" id="SSF55874">
    <property type="entry name" value="ATPase domain of HSP90 chaperone/DNA topoisomerase II/histidine kinase"/>
    <property type="match status" value="1"/>
</dbReference>
<evidence type="ECO:0000313" key="6">
    <source>
        <dbReference type="EMBL" id="MFC0386831.1"/>
    </source>
</evidence>
<proteinExistence type="predicted"/>
<dbReference type="CDD" id="cd00082">
    <property type="entry name" value="HisKA"/>
    <property type="match status" value="1"/>
</dbReference>
<keyword evidence="4" id="KW-0812">Transmembrane</keyword>
<protein>
    <recommendedName>
        <fullName evidence="2">histidine kinase</fullName>
        <ecNumber evidence="2">2.7.13.3</ecNumber>
    </recommendedName>
</protein>
<keyword evidence="6" id="KW-0067">ATP-binding</keyword>
<evidence type="ECO:0000256" key="3">
    <source>
        <dbReference type="ARBA" id="ARBA00022553"/>
    </source>
</evidence>
<reference evidence="6 7" key="1">
    <citation type="submission" date="2024-09" db="EMBL/GenBank/DDBJ databases">
        <authorList>
            <person name="Sun Q."/>
            <person name="Mori K."/>
        </authorList>
    </citation>
    <scope>NUCLEOTIDE SEQUENCE [LARGE SCALE GENOMIC DNA]</scope>
    <source>
        <strain evidence="6 7">CCM 7468</strain>
    </source>
</reference>
<comment type="caution">
    <text evidence="6">The sequence shown here is derived from an EMBL/GenBank/DDBJ whole genome shotgun (WGS) entry which is preliminary data.</text>
</comment>
<dbReference type="PROSITE" id="PS50109">
    <property type="entry name" value="HIS_KIN"/>
    <property type="match status" value="1"/>
</dbReference>
<keyword evidence="4" id="KW-1133">Transmembrane helix</keyword>
<comment type="catalytic activity">
    <reaction evidence="1">
        <text>ATP + protein L-histidine = ADP + protein N-phospho-L-histidine.</text>
        <dbReference type="EC" id="2.7.13.3"/>
    </reaction>
</comment>
<organism evidence="6 7">
    <name type="scientific">Muricoccus vinaceus</name>
    <dbReference type="NCBI Taxonomy" id="424704"/>
    <lineage>
        <taxon>Bacteria</taxon>
        <taxon>Pseudomonadati</taxon>
        <taxon>Pseudomonadota</taxon>
        <taxon>Alphaproteobacteria</taxon>
        <taxon>Acetobacterales</taxon>
        <taxon>Roseomonadaceae</taxon>
        <taxon>Muricoccus</taxon>
    </lineage>
</organism>
<dbReference type="RefSeq" id="WP_377051686.1">
    <property type="nucleotide sequence ID" value="NZ_JBHLVZ010000041.1"/>
</dbReference>
<dbReference type="PRINTS" id="PR00344">
    <property type="entry name" value="BCTRLSENSOR"/>
</dbReference>
<dbReference type="InterPro" id="IPR004358">
    <property type="entry name" value="Sig_transdc_His_kin-like_C"/>
</dbReference>
<evidence type="ECO:0000259" key="5">
    <source>
        <dbReference type="PROSITE" id="PS50109"/>
    </source>
</evidence>
<dbReference type="Gene3D" id="1.10.287.130">
    <property type="match status" value="1"/>
</dbReference>
<accession>A0ABV6ITS2</accession>
<dbReference type="InterPro" id="IPR003661">
    <property type="entry name" value="HisK_dim/P_dom"/>
</dbReference>
<evidence type="ECO:0000313" key="7">
    <source>
        <dbReference type="Proteomes" id="UP001589789"/>
    </source>
</evidence>
<feature type="transmembrane region" description="Helical" evidence="4">
    <location>
        <begin position="259"/>
        <end position="280"/>
    </location>
</feature>